<evidence type="ECO:0000313" key="4">
    <source>
        <dbReference type="Proteomes" id="UP000294856"/>
    </source>
</evidence>
<sequence length="198" mass="21085">MTAAQEPRIAPLPKAEWSPEMTTFMAEYRSAAIGDKPSTGRQSGANLLGTLARYPALAKPFLTFNGHFLYGSTLSARQRELLVLRVAAVQRCGYEWAQHSILAADAGLEPEEIARIERGPSASGWSAIDGALLAAVDELLGDGAVSGPTWTALATEFDEHQLMDVVFTVGMYAMLAMALSSFAVAAEAALVPYLPAPE</sequence>
<dbReference type="EMBL" id="SMFR01000002">
    <property type="protein sequence ID" value="TCJ96514.1"/>
    <property type="molecule type" value="Genomic_DNA"/>
</dbReference>
<dbReference type="PANTHER" id="PTHR34846">
    <property type="entry name" value="4-CARBOXYMUCONOLACTONE DECARBOXYLASE FAMILY PROTEIN (AFU_ORTHOLOGUE AFUA_6G11590)"/>
    <property type="match status" value="1"/>
</dbReference>
<dbReference type="AlphaFoldDB" id="A0A4R1FSD4"/>
<dbReference type="RefSeq" id="WP_243654860.1">
    <property type="nucleotide sequence ID" value="NZ_SMFR01000002.1"/>
</dbReference>
<protein>
    <submittedName>
        <fullName evidence="3">AhpD family alkylhydroperoxidase</fullName>
    </submittedName>
</protein>
<dbReference type="InterPro" id="IPR029032">
    <property type="entry name" value="AhpD-like"/>
</dbReference>
<evidence type="ECO:0000259" key="2">
    <source>
        <dbReference type="Pfam" id="PF02627"/>
    </source>
</evidence>
<dbReference type="Gene3D" id="1.20.1290.10">
    <property type="entry name" value="AhpD-like"/>
    <property type="match status" value="1"/>
</dbReference>
<keyword evidence="1" id="KW-0812">Transmembrane</keyword>
<keyword evidence="4" id="KW-1185">Reference proteome</keyword>
<gene>
    <name evidence="3" type="ORF">DFR71_2544</name>
</gene>
<name>A0A4R1FSD4_9NOCA</name>
<dbReference type="InterPro" id="IPR003779">
    <property type="entry name" value="CMD-like"/>
</dbReference>
<dbReference type="PANTHER" id="PTHR34846:SF5">
    <property type="entry name" value="CARBOXYMUCONOLACTONE DECARBOXYLASE-LIKE DOMAIN-CONTAINING PROTEIN"/>
    <property type="match status" value="1"/>
</dbReference>
<dbReference type="Pfam" id="PF02627">
    <property type="entry name" value="CMD"/>
    <property type="match status" value="1"/>
</dbReference>
<feature type="transmembrane region" description="Helical" evidence="1">
    <location>
        <begin position="172"/>
        <end position="194"/>
    </location>
</feature>
<evidence type="ECO:0000256" key="1">
    <source>
        <dbReference type="SAM" id="Phobius"/>
    </source>
</evidence>
<keyword evidence="1" id="KW-0472">Membrane</keyword>
<dbReference type="Proteomes" id="UP000294856">
    <property type="component" value="Unassembled WGS sequence"/>
</dbReference>
<evidence type="ECO:0000313" key="3">
    <source>
        <dbReference type="EMBL" id="TCJ96514.1"/>
    </source>
</evidence>
<proteinExistence type="predicted"/>
<feature type="domain" description="Carboxymuconolactone decarboxylase-like" evidence="2">
    <location>
        <begin position="55"/>
        <end position="135"/>
    </location>
</feature>
<dbReference type="SUPFAM" id="SSF69118">
    <property type="entry name" value="AhpD-like"/>
    <property type="match status" value="1"/>
</dbReference>
<dbReference type="GO" id="GO:0051920">
    <property type="term" value="F:peroxiredoxin activity"/>
    <property type="evidence" value="ECO:0007669"/>
    <property type="project" value="InterPro"/>
</dbReference>
<organism evidence="3 4">
    <name type="scientific">Nocardia alba</name>
    <dbReference type="NCBI Taxonomy" id="225051"/>
    <lineage>
        <taxon>Bacteria</taxon>
        <taxon>Bacillati</taxon>
        <taxon>Actinomycetota</taxon>
        <taxon>Actinomycetes</taxon>
        <taxon>Mycobacteriales</taxon>
        <taxon>Nocardiaceae</taxon>
        <taxon>Nocardia</taxon>
    </lineage>
</organism>
<reference evidence="3 4" key="1">
    <citation type="submission" date="2019-03" db="EMBL/GenBank/DDBJ databases">
        <title>Genomic Encyclopedia of Type Strains, Phase IV (KMG-IV): sequencing the most valuable type-strain genomes for metagenomic binning, comparative biology and taxonomic classification.</title>
        <authorList>
            <person name="Goeker M."/>
        </authorList>
    </citation>
    <scope>NUCLEOTIDE SEQUENCE [LARGE SCALE GENOMIC DNA]</scope>
    <source>
        <strain evidence="3 4">DSM 44684</strain>
    </source>
</reference>
<accession>A0A4R1FSD4</accession>
<keyword evidence="1" id="KW-1133">Transmembrane helix</keyword>
<keyword evidence="3" id="KW-0575">Peroxidase</keyword>
<dbReference type="STRING" id="1210063.GCA_001612665_00205"/>
<comment type="caution">
    <text evidence="3">The sequence shown here is derived from an EMBL/GenBank/DDBJ whole genome shotgun (WGS) entry which is preliminary data.</text>
</comment>
<keyword evidence="3" id="KW-0560">Oxidoreductase</keyword>